<feature type="domain" description="CRESS-DNA virus Rep endonuclease" evidence="13">
    <location>
        <begin position="7"/>
        <end position="110"/>
    </location>
</feature>
<proteinExistence type="predicted"/>
<evidence type="ECO:0000313" key="14">
    <source>
        <dbReference type="EMBL" id="UBJ26205.1"/>
    </source>
</evidence>
<evidence type="ECO:0000256" key="6">
    <source>
        <dbReference type="ARBA" id="ARBA00022722"/>
    </source>
</evidence>
<keyword evidence="10" id="KW-0378">Hydrolase</keyword>
<evidence type="ECO:0000256" key="2">
    <source>
        <dbReference type="ARBA" id="ARBA00022562"/>
    </source>
</evidence>
<keyword evidence="11" id="KW-0190">Covalent protein-DNA linkage</keyword>
<evidence type="ECO:0000256" key="3">
    <source>
        <dbReference type="ARBA" id="ARBA00022679"/>
    </source>
</evidence>
<keyword evidence="5" id="KW-0235">DNA replication</keyword>
<reference evidence="14" key="1">
    <citation type="submission" date="2021-07" db="EMBL/GenBank/DDBJ databases">
        <title>Communication and adaptive evolution of viruses within giant pandas and their associated organisms in a local ecological environment.</title>
        <authorList>
            <person name="Zhao M."/>
            <person name="Liu S."/>
            <person name="Zhang W."/>
        </authorList>
    </citation>
    <scope>NUCLEOTIDE SEQUENCE</scope>
    <source>
        <strain evidence="14">Rpf277cress02-12</strain>
    </source>
</reference>
<keyword evidence="6" id="KW-0540">Nuclease</keyword>
<dbReference type="EMBL" id="MZ556183">
    <property type="protein sequence ID" value="UBJ26205.1"/>
    <property type="molecule type" value="Genomic_DNA"/>
</dbReference>
<dbReference type="GO" id="GO:0000166">
    <property type="term" value="F:nucleotide binding"/>
    <property type="evidence" value="ECO:0007669"/>
    <property type="project" value="UniProtKB-KW"/>
</dbReference>
<keyword evidence="7" id="KW-0479">Metal-binding</keyword>
<evidence type="ECO:0000256" key="9">
    <source>
        <dbReference type="ARBA" id="ARBA00022759"/>
    </source>
</evidence>
<dbReference type="Gene3D" id="3.40.1310.20">
    <property type="match status" value="1"/>
</dbReference>
<keyword evidence="4" id="KW-0548">Nucleotidyltransferase</keyword>
<evidence type="ECO:0000256" key="4">
    <source>
        <dbReference type="ARBA" id="ARBA00022695"/>
    </source>
</evidence>
<keyword evidence="2" id="KW-1048">Host nucleus</keyword>
<evidence type="ECO:0000256" key="10">
    <source>
        <dbReference type="ARBA" id="ARBA00022801"/>
    </source>
</evidence>
<evidence type="ECO:0000256" key="5">
    <source>
        <dbReference type="ARBA" id="ARBA00022705"/>
    </source>
</evidence>
<evidence type="ECO:0000256" key="11">
    <source>
        <dbReference type="ARBA" id="ARBA00023124"/>
    </source>
</evidence>
<keyword evidence="12" id="KW-0238">DNA-binding</keyword>
<evidence type="ECO:0000256" key="12">
    <source>
        <dbReference type="ARBA" id="ARBA00023125"/>
    </source>
</evidence>
<dbReference type="GO" id="GO:0016787">
    <property type="term" value="F:hydrolase activity"/>
    <property type="evidence" value="ECO:0007669"/>
    <property type="project" value="UniProtKB-KW"/>
</dbReference>
<name>A0A8K1M3Y8_9VIRU</name>
<dbReference type="Pfam" id="PF00799">
    <property type="entry name" value="Gemini_AL1"/>
    <property type="match status" value="1"/>
</dbReference>
<accession>A0A8K1M3Y8</accession>
<protein>
    <submittedName>
        <fullName evidence="14">Replication-associated protein</fullName>
    </submittedName>
</protein>
<evidence type="ECO:0000256" key="7">
    <source>
        <dbReference type="ARBA" id="ARBA00022723"/>
    </source>
</evidence>
<evidence type="ECO:0000259" key="13">
    <source>
        <dbReference type="PROSITE" id="PS52020"/>
    </source>
</evidence>
<keyword evidence="9" id="KW-0255">Endonuclease</keyword>
<dbReference type="SUPFAM" id="SSF55464">
    <property type="entry name" value="Origin of replication-binding domain, RBD-like"/>
    <property type="match status" value="1"/>
</dbReference>
<keyword evidence="8" id="KW-0547">Nucleotide-binding</keyword>
<dbReference type="GO" id="GO:0005198">
    <property type="term" value="F:structural molecule activity"/>
    <property type="evidence" value="ECO:0007669"/>
    <property type="project" value="InterPro"/>
</dbReference>
<dbReference type="InterPro" id="IPR001301">
    <property type="entry name" value="Gemini_AL1_CLV"/>
</dbReference>
<evidence type="ECO:0000256" key="8">
    <source>
        <dbReference type="ARBA" id="ARBA00022741"/>
    </source>
</evidence>
<dbReference type="GO" id="GO:0004519">
    <property type="term" value="F:endonuclease activity"/>
    <property type="evidence" value="ECO:0007669"/>
    <property type="project" value="UniProtKB-KW"/>
</dbReference>
<sequence length="308" mass="35990">MSKKPFRLSAKRVFLTYPRLPDDVTHSDLHQYLTKWGDVYSCLEAHKDGGQHVHAIITNSTKFNIRREDYFDYCGRHPNIQPVADVRACSAYVSKGGDTQGIDPSTDGASRTTRLTTLLNESRDYDEFIRGYEQIDPHGFINNFDRIRSFGCQRYQRRGHVELRSRIEFNHVPPIIDEWVAANLFPQPERPKCLVLIGPTRLGKTEWARSLGTHNYYPNTITMDRDASARYCVIDDMDYWDKFPYKKQFFGCHKEIGMCLKYQKPEIVTWGIPTIWLWNNENVPHDVLVDGYFQDNSVVVYIRVRVRV</sequence>
<dbReference type="GO" id="GO:0016779">
    <property type="term" value="F:nucleotidyltransferase activity"/>
    <property type="evidence" value="ECO:0007669"/>
    <property type="project" value="UniProtKB-KW"/>
</dbReference>
<dbReference type="GO" id="GO:0046872">
    <property type="term" value="F:metal ion binding"/>
    <property type="evidence" value="ECO:0007669"/>
    <property type="project" value="UniProtKB-KW"/>
</dbReference>
<dbReference type="GO" id="GO:0003677">
    <property type="term" value="F:DNA binding"/>
    <property type="evidence" value="ECO:0007669"/>
    <property type="project" value="UniProtKB-KW"/>
</dbReference>
<dbReference type="InterPro" id="IPR049912">
    <property type="entry name" value="CRESS_DNA_REP"/>
</dbReference>
<dbReference type="GO" id="GO:0006260">
    <property type="term" value="P:DNA replication"/>
    <property type="evidence" value="ECO:0007669"/>
    <property type="project" value="UniProtKB-KW"/>
</dbReference>
<comment type="subcellular location">
    <subcellularLocation>
        <location evidence="1">Host nucleus</location>
    </subcellularLocation>
</comment>
<dbReference type="PROSITE" id="PS52020">
    <property type="entry name" value="CRESS_DNA_REP"/>
    <property type="match status" value="1"/>
</dbReference>
<dbReference type="PRINTS" id="PR00228">
    <property type="entry name" value="GEMCOATCLVL1"/>
</dbReference>
<evidence type="ECO:0000256" key="1">
    <source>
        <dbReference type="ARBA" id="ARBA00004147"/>
    </source>
</evidence>
<dbReference type="GO" id="GO:0042025">
    <property type="term" value="C:host cell nucleus"/>
    <property type="evidence" value="ECO:0007669"/>
    <property type="project" value="UniProtKB-SubCell"/>
</dbReference>
<organism evidence="14">
    <name type="scientific">Red panda feces-associated genomovirus</name>
    <dbReference type="NCBI Taxonomy" id="2863991"/>
    <lineage>
        <taxon>Viruses</taxon>
        <taxon>Monodnaviria</taxon>
        <taxon>Shotokuvirae</taxon>
        <taxon>Cressdnaviricota</taxon>
        <taxon>Repensiviricetes</taxon>
        <taxon>Geplafuvirales</taxon>
        <taxon>Genomoviridae</taxon>
    </lineage>
</organism>
<keyword evidence="3" id="KW-0808">Transferase</keyword>